<feature type="region of interest" description="Disordered" evidence="1">
    <location>
        <begin position="1"/>
        <end position="21"/>
    </location>
</feature>
<evidence type="ECO:0000313" key="3">
    <source>
        <dbReference type="Proteomes" id="UP000004535"/>
    </source>
</evidence>
<reference evidence="2 3" key="1">
    <citation type="journal article" date="2012" name="J. Bacteriol.">
        <title>Draft Genome Sequence Determination for Cystic Fibrosis and Chronic Granulomatous Disease Burkholderia multivorans Isolates.</title>
        <authorList>
            <person name="Varga J.J."/>
            <person name="Losada L."/>
            <person name="Zelazny A.M."/>
            <person name="Brinkac L."/>
            <person name="Harkins D."/>
            <person name="Radune D."/>
            <person name="Hostetler J."/>
            <person name="Sampaio E.P."/>
            <person name="Ronning C.M."/>
            <person name="Nierman W.C."/>
            <person name="Greenberg D.E."/>
            <person name="Holland S.M."/>
            <person name="Goldberg J.B."/>
        </authorList>
    </citation>
    <scope>NUCLEOTIDE SEQUENCE [LARGE SCALE GENOMIC DNA]</scope>
    <source>
        <strain evidence="2 3">CGD2</strain>
    </source>
</reference>
<dbReference type="Proteomes" id="UP000004535">
    <property type="component" value="Unassembled WGS sequence"/>
</dbReference>
<dbReference type="AlphaFoldDB" id="B9BK72"/>
<evidence type="ECO:0000313" key="2">
    <source>
        <dbReference type="EMBL" id="EEE08339.1"/>
    </source>
</evidence>
<protein>
    <submittedName>
        <fullName evidence="2">Uncharacterized protein</fullName>
    </submittedName>
</protein>
<evidence type="ECO:0000256" key="1">
    <source>
        <dbReference type="SAM" id="MobiDB-lite"/>
    </source>
</evidence>
<sequence length="50" mass="5373">MRAACPSSLNAGRRADDGAARARARARAVVAAMAPETTAHGARRFERQRH</sequence>
<organism evidence="2 3">
    <name type="scientific">Burkholderia multivorans CGD2</name>
    <dbReference type="NCBI Taxonomy" id="513052"/>
    <lineage>
        <taxon>Bacteria</taxon>
        <taxon>Pseudomonadati</taxon>
        <taxon>Pseudomonadota</taxon>
        <taxon>Betaproteobacteria</taxon>
        <taxon>Burkholderiales</taxon>
        <taxon>Burkholderiaceae</taxon>
        <taxon>Burkholderia</taxon>
        <taxon>Burkholderia cepacia complex</taxon>
    </lineage>
</organism>
<comment type="caution">
    <text evidence="2">The sequence shown here is derived from an EMBL/GenBank/DDBJ whole genome shotgun (WGS) entry which is preliminary data.</text>
</comment>
<name>B9BK72_9BURK</name>
<proteinExistence type="predicted"/>
<dbReference type="EMBL" id="ACFC01000002">
    <property type="protein sequence ID" value="EEE08339.1"/>
    <property type="molecule type" value="Genomic_DNA"/>
</dbReference>
<gene>
    <name evidence="2" type="ORF">BURMUCGD2_5481</name>
</gene>
<accession>B9BK72</accession>